<feature type="compositionally biased region" description="Low complexity" evidence="2">
    <location>
        <begin position="24"/>
        <end position="34"/>
    </location>
</feature>
<dbReference type="InterPro" id="IPR010610">
    <property type="entry name" value="EryCIII-like_C"/>
</dbReference>
<feature type="region of interest" description="Disordered" evidence="2">
    <location>
        <begin position="1130"/>
        <end position="1199"/>
    </location>
</feature>
<reference evidence="5 6" key="1">
    <citation type="submission" date="2019-09" db="EMBL/GenBank/DDBJ databases">
        <title>The hologenome of the rock-dwelling lichen Lasallia pustulata.</title>
        <authorList>
            <person name="Greshake Tzovaras B."/>
            <person name="Segers F."/>
            <person name="Bicker A."/>
            <person name="Dal Grande F."/>
            <person name="Otte J."/>
            <person name="Hankeln T."/>
            <person name="Schmitt I."/>
            <person name="Ebersberger I."/>
        </authorList>
    </citation>
    <scope>NUCLEOTIDE SEQUENCE [LARGE SCALE GENOMIC DNA]</scope>
    <source>
        <strain evidence="5">A1-1</strain>
    </source>
</reference>
<dbReference type="GO" id="GO:0005975">
    <property type="term" value="P:carbohydrate metabolic process"/>
    <property type="evidence" value="ECO:0007669"/>
    <property type="project" value="InterPro"/>
</dbReference>
<comment type="caution">
    <text evidence="5">The sequence shown here is derived from an EMBL/GenBank/DDBJ whole genome shotgun (WGS) entry which is preliminary data.</text>
</comment>
<dbReference type="Gene3D" id="3.40.50.2000">
    <property type="entry name" value="Glycogen Phosphorylase B"/>
    <property type="match status" value="2"/>
</dbReference>
<gene>
    <name evidence="5" type="ORF">FRX48_00779</name>
</gene>
<name>A0A5M8Q3S3_9LECA</name>
<feature type="compositionally biased region" description="Low complexity" evidence="2">
    <location>
        <begin position="43"/>
        <end position="55"/>
    </location>
</feature>
<evidence type="ECO:0000313" key="5">
    <source>
        <dbReference type="EMBL" id="KAA6416060.1"/>
    </source>
</evidence>
<dbReference type="PANTHER" id="PTHR48050:SF13">
    <property type="entry name" value="STEROL 3-BETA-GLUCOSYLTRANSFERASE UGT80A2"/>
    <property type="match status" value="1"/>
</dbReference>
<evidence type="ECO:0000256" key="2">
    <source>
        <dbReference type="SAM" id="MobiDB-lite"/>
    </source>
</evidence>
<accession>A0A5M8Q3S3</accession>
<dbReference type="OrthoDB" id="5835829at2759"/>
<feature type="region of interest" description="Disordered" evidence="2">
    <location>
        <begin position="1"/>
        <end position="93"/>
    </location>
</feature>
<protein>
    <submittedName>
        <fullName evidence="5">Glycosyltransferase family 1</fullName>
    </submittedName>
</protein>
<keyword evidence="1 5" id="KW-0808">Transferase</keyword>
<dbReference type="Pfam" id="PF03033">
    <property type="entry name" value="Glyco_transf_28"/>
    <property type="match status" value="1"/>
</dbReference>
<proteinExistence type="predicted"/>
<dbReference type="CDD" id="cd03784">
    <property type="entry name" value="GT1_Gtf-like"/>
    <property type="match status" value="1"/>
</dbReference>
<feature type="compositionally biased region" description="Basic and acidic residues" evidence="2">
    <location>
        <begin position="1029"/>
        <end position="1041"/>
    </location>
</feature>
<dbReference type="InterPro" id="IPR004276">
    <property type="entry name" value="GlycoTrans_28_N"/>
</dbReference>
<dbReference type="InterPro" id="IPR050426">
    <property type="entry name" value="Glycosyltransferase_28"/>
</dbReference>
<feature type="compositionally biased region" description="Polar residues" evidence="2">
    <location>
        <begin position="59"/>
        <end position="73"/>
    </location>
</feature>
<dbReference type="Proteomes" id="UP000324767">
    <property type="component" value="Unassembled WGS sequence"/>
</dbReference>
<dbReference type="AlphaFoldDB" id="A0A5M8Q3S3"/>
<feature type="compositionally biased region" description="Basic and acidic residues" evidence="2">
    <location>
        <begin position="1164"/>
        <end position="1174"/>
    </location>
</feature>
<feature type="domain" description="Glycosyltransferase family 28 N-terminal" evidence="3">
    <location>
        <begin position="168"/>
        <end position="225"/>
    </location>
</feature>
<evidence type="ECO:0000313" key="6">
    <source>
        <dbReference type="Proteomes" id="UP000324767"/>
    </source>
</evidence>
<dbReference type="SUPFAM" id="SSF53756">
    <property type="entry name" value="UDP-Glycosyltransferase/glycogen phosphorylase"/>
    <property type="match status" value="1"/>
</dbReference>
<dbReference type="PANTHER" id="PTHR48050">
    <property type="entry name" value="STEROL 3-BETA-GLUCOSYLTRANSFERASE"/>
    <property type="match status" value="1"/>
</dbReference>
<dbReference type="Pfam" id="PF06722">
    <property type="entry name" value="EryCIII-like_C"/>
    <property type="match status" value="1"/>
</dbReference>
<dbReference type="InterPro" id="IPR002213">
    <property type="entry name" value="UDP_glucos_trans"/>
</dbReference>
<dbReference type="FunFam" id="3.40.50.2000:FF:000100">
    <property type="entry name" value="Glycosyltransferase family 1 protein"/>
    <property type="match status" value="1"/>
</dbReference>
<evidence type="ECO:0000259" key="3">
    <source>
        <dbReference type="Pfam" id="PF03033"/>
    </source>
</evidence>
<dbReference type="InterPro" id="IPR003903">
    <property type="entry name" value="UIM_dom"/>
</dbReference>
<dbReference type="SMART" id="SM00726">
    <property type="entry name" value="UIM"/>
    <property type="match status" value="6"/>
</dbReference>
<dbReference type="EMBL" id="VXIT01000001">
    <property type="protein sequence ID" value="KAA6416060.1"/>
    <property type="molecule type" value="Genomic_DNA"/>
</dbReference>
<feature type="domain" description="Erythromycin biosynthesis protein CIII-like C-terminal" evidence="4">
    <location>
        <begin position="502"/>
        <end position="598"/>
    </location>
</feature>
<feature type="compositionally biased region" description="Basic and acidic residues" evidence="2">
    <location>
        <begin position="744"/>
        <end position="759"/>
    </location>
</feature>
<feature type="region of interest" description="Disordered" evidence="2">
    <location>
        <begin position="1029"/>
        <end position="1056"/>
    </location>
</feature>
<feature type="region of interest" description="Disordered" evidence="2">
    <location>
        <begin position="724"/>
        <end position="822"/>
    </location>
</feature>
<organism evidence="5 6">
    <name type="scientific">Lasallia pustulata</name>
    <dbReference type="NCBI Taxonomy" id="136370"/>
    <lineage>
        <taxon>Eukaryota</taxon>
        <taxon>Fungi</taxon>
        <taxon>Dikarya</taxon>
        <taxon>Ascomycota</taxon>
        <taxon>Pezizomycotina</taxon>
        <taxon>Lecanoromycetes</taxon>
        <taxon>OSLEUM clade</taxon>
        <taxon>Umbilicariomycetidae</taxon>
        <taxon>Umbilicariales</taxon>
        <taxon>Umbilicariaceae</taxon>
        <taxon>Lasallia</taxon>
    </lineage>
</organism>
<evidence type="ECO:0000259" key="4">
    <source>
        <dbReference type="Pfam" id="PF06722"/>
    </source>
</evidence>
<evidence type="ECO:0000256" key="1">
    <source>
        <dbReference type="ARBA" id="ARBA00022679"/>
    </source>
</evidence>
<dbReference type="FunFam" id="3.40.50.2000:FF:000009">
    <property type="entry name" value="Sterol 3-beta-glucosyltransferase UGT80A2"/>
    <property type="match status" value="1"/>
</dbReference>
<sequence length="1271" mass="136286">MSSNSPKPRETPPEEPALPPSLIAQAEAAAASSADDAKQFNLAPASSSPETSETPGVEATTTGSQGAMQSAMQDTPIENAPPPAYSGTYGQVDISQDGFDTQARVASDGRVNIRIHQQSRRLSDLLVPALRSQLDLHIAADRPESPAAYIPPGLGGSASQEHPPPMNVVIHVVGSRGDVQPFVALGQVLKRTYGHRVRLATHPTFRTLVEENGLEFFSISGDPAELMAFMVKNPGLMPGMDSLRSGDIGKRRKGMYDIVKGCWRSCFETGDGTGIEVSDDRMDNRTSFDSGFSVGGDTATRPFVADVIIANPPSFAHIHCAEKLGIPLHLMFTMPWSPTQAFPHPLANIQSSNADTSMTNFVSYALVELMTWQGLGDVINRFREKSLGLEPVSLMWAPGMASRLRIPYTYCWSPALIPKPKDWGPHISISGFYFLSLAGNYTPSPELAAFLQTGSPPVYIGFGSIVVEDPNAMTKLIFDAVKKTGQRALVSKGWGGLGADALGVPDGVFMLGNVPHDWLFKHVSCVVHHGGAGTTAAGIALGKPTVIVPFFGDQTFWGAMVAKAGAGPPPIPHKHLTSDSLASAINKALKPTALQRAQELGAMISSEKGTKVGAQSFHKSLGVDALRCALVPSRAAVWRVKRTDIRLSAFAASTLANEGSLDFSDLRLYRPKEYDSEDGPWDPISGGASALLGTMGSMMMGFADFPVEILKALRVKHPERGELGENLQGTEHVDATHDGNPAGKAKDRSGSVKDGDRPLESAASSGVDDHNASTPSARYGSLARALSVHTRSPSHNRRASSDMDSQKSKTPVRETSPPGSHISLEAALGAGKGVGRIVGAGLKSPMDFTLGLARGFHNAPKIYGDESVRTPEKITGFQSGLKAAGKEFGFGFYDGISGLVTQPLEGAKKEGVAGLIKGFGKGIGGVVLKPGAAMFGLPGYTFQGIYKELQKHLGSSVQNYIIAARTAQGYEEWRLSTREERLEVVRQWHTAQVRIGKQPKKFGRSGSQLALGFNKTKHMTFDERKQYAEEKKIKKKGESRDLSPGQASAEAGKAGSHNIHAQIASKGQLNEDQSENYERAIRESVKATSRGDPDEDMLIERAIRASVAELQLGTEESDEDDAVRRAVRASVVEAGRVRDERGEASAAGVMDKSDNNDSPLKQAPKGDTHERYPPDEENSALGHSERNDSGVGTDDDDVLKVILEQSRHASTAADAGEADVQKAIELSRSSLRESEEAELRAKAEEEIVLEYVKKQSLAEERYRQSQKAKGS</sequence>
<dbReference type="GO" id="GO:0016906">
    <property type="term" value="F:sterol 3-beta-glucosyltransferase activity"/>
    <property type="evidence" value="ECO:0007669"/>
    <property type="project" value="UniProtKB-ARBA"/>
</dbReference>